<dbReference type="PANTHER" id="PTHR24421">
    <property type="entry name" value="NITRATE/NITRITE SENSOR PROTEIN NARX-RELATED"/>
    <property type="match status" value="1"/>
</dbReference>
<dbReference type="KEGG" id="nhy:JQS43_01135"/>
<dbReference type="EC" id="2.7.13.3" evidence="2"/>
<name>A0A895YI42_9ACTN</name>
<keyword evidence="13" id="KW-1185">Reference proteome</keyword>
<evidence type="ECO:0000256" key="7">
    <source>
        <dbReference type="ARBA" id="ARBA00022840"/>
    </source>
</evidence>
<dbReference type="CDD" id="cd16917">
    <property type="entry name" value="HATPase_UhpB-NarQ-NarX-like"/>
    <property type="match status" value="1"/>
</dbReference>
<reference evidence="12" key="1">
    <citation type="submission" date="2021-02" db="EMBL/GenBank/DDBJ databases">
        <title>Natrosporangium hydrolyticum gen. nov., sp. nov, a haloalkaliphilic actinobacterium from a soda solonchak soil.</title>
        <authorList>
            <person name="Sorokin D.Y."/>
            <person name="Khijniak T.V."/>
            <person name="Zakharycheva A.P."/>
            <person name="Boueva O.V."/>
            <person name="Ariskina E.V."/>
            <person name="Hahnke R.L."/>
            <person name="Bunk B."/>
            <person name="Sproer C."/>
            <person name="Schumann P."/>
            <person name="Evtushenko L.I."/>
            <person name="Kublanov I.V."/>
        </authorList>
    </citation>
    <scope>NUCLEOTIDE SEQUENCE</scope>
    <source>
        <strain evidence="12">DSM 106523</strain>
    </source>
</reference>
<accession>A0A895YI42</accession>
<dbReference type="RefSeq" id="WP_275580997.1">
    <property type="nucleotide sequence ID" value="NZ_CP070499.1"/>
</dbReference>
<evidence type="ECO:0000256" key="9">
    <source>
        <dbReference type="SAM" id="MobiDB-lite"/>
    </source>
</evidence>
<feature type="transmembrane region" description="Helical" evidence="10">
    <location>
        <begin position="174"/>
        <end position="190"/>
    </location>
</feature>
<evidence type="ECO:0000313" key="12">
    <source>
        <dbReference type="EMBL" id="QSB15023.1"/>
    </source>
</evidence>
<keyword evidence="8" id="KW-0902">Two-component regulatory system</keyword>
<evidence type="ECO:0000313" key="13">
    <source>
        <dbReference type="Proteomes" id="UP000662857"/>
    </source>
</evidence>
<proteinExistence type="predicted"/>
<feature type="transmembrane region" description="Helical" evidence="10">
    <location>
        <begin position="196"/>
        <end position="213"/>
    </location>
</feature>
<evidence type="ECO:0000256" key="8">
    <source>
        <dbReference type="ARBA" id="ARBA00023012"/>
    </source>
</evidence>
<dbReference type="SUPFAM" id="SSF55874">
    <property type="entry name" value="ATPase domain of HSP90 chaperone/DNA topoisomerase II/histidine kinase"/>
    <property type="match status" value="1"/>
</dbReference>
<dbReference type="Gene3D" id="1.20.5.1930">
    <property type="match status" value="1"/>
</dbReference>
<keyword evidence="7" id="KW-0067">ATP-binding</keyword>
<protein>
    <recommendedName>
        <fullName evidence="2">histidine kinase</fullName>
        <ecNumber evidence="2">2.7.13.3</ecNumber>
    </recommendedName>
</protein>
<feature type="compositionally biased region" description="Basic and acidic residues" evidence="9">
    <location>
        <begin position="401"/>
        <end position="412"/>
    </location>
</feature>
<evidence type="ECO:0000256" key="2">
    <source>
        <dbReference type="ARBA" id="ARBA00012438"/>
    </source>
</evidence>
<dbReference type="GO" id="GO:0046983">
    <property type="term" value="F:protein dimerization activity"/>
    <property type="evidence" value="ECO:0007669"/>
    <property type="project" value="InterPro"/>
</dbReference>
<dbReference type="InterPro" id="IPR003594">
    <property type="entry name" value="HATPase_dom"/>
</dbReference>
<evidence type="ECO:0000256" key="5">
    <source>
        <dbReference type="ARBA" id="ARBA00022741"/>
    </source>
</evidence>
<dbReference type="SMART" id="SM00387">
    <property type="entry name" value="HATPase_c"/>
    <property type="match status" value="1"/>
</dbReference>
<feature type="domain" description="Histidine kinase/HSP90-like ATPase" evidence="11">
    <location>
        <begin position="350"/>
        <end position="445"/>
    </location>
</feature>
<evidence type="ECO:0000256" key="1">
    <source>
        <dbReference type="ARBA" id="ARBA00000085"/>
    </source>
</evidence>
<evidence type="ECO:0000256" key="4">
    <source>
        <dbReference type="ARBA" id="ARBA00022679"/>
    </source>
</evidence>
<feature type="region of interest" description="Disordered" evidence="9">
    <location>
        <begin position="389"/>
        <end position="412"/>
    </location>
</feature>
<evidence type="ECO:0000256" key="6">
    <source>
        <dbReference type="ARBA" id="ARBA00022777"/>
    </source>
</evidence>
<dbReference type="GO" id="GO:0005524">
    <property type="term" value="F:ATP binding"/>
    <property type="evidence" value="ECO:0007669"/>
    <property type="project" value="UniProtKB-KW"/>
</dbReference>
<evidence type="ECO:0000259" key="11">
    <source>
        <dbReference type="SMART" id="SM00387"/>
    </source>
</evidence>
<keyword evidence="10" id="KW-0472">Membrane</keyword>
<dbReference type="AlphaFoldDB" id="A0A895YI42"/>
<keyword evidence="3" id="KW-0597">Phosphoprotein</keyword>
<dbReference type="Pfam" id="PF02518">
    <property type="entry name" value="HATPase_c"/>
    <property type="match status" value="1"/>
</dbReference>
<feature type="transmembrane region" description="Helical" evidence="10">
    <location>
        <begin position="64"/>
        <end position="86"/>
    </location>
</feature>
<keyword evidence="10" id="KW-1133">Transmembrane helix</keyword>
<keyword evidence="10" id="KW-0812">Transmembrane</keyword>
<evidence type="ECO:0000256" key="10">
    <source>
        <dbReference type="SAM" id="Phobius"/>
    </source>
</evidence>
<comment type="catalytic activity">
    <reaction evidence="1">
        <text>ATP + protein L-histidine = ADP + protein N-phospho-L-histidine.</text>
        <dbReference type="EC" id="2.7.13.3"/>
    </reaction>
</comment>
<sequence>MVEAAQSTGRRRAWPVRAARAVTRPFTGALVTGVADPPSPPPVWRTPPALQHLTRYVRTRTIDVVVLLEILTAIAVFAGTNAALVSADYRAGAPMTDPELLVIASFAAAVPLLLREWWPLAAWRVAVPAIFFAAVVYRDARGAEFGDGVNPVPVGGVLTYLLILYSVGVRCERRVSVGVWLVSVLGLWILHPDPILFLGAIMMGAALIYGYNVRVRRAAQRQVVEEELRTEDARAAQAVLEERARIARELHDVVAHHMSVIAIQAEAAPIKAPDDPAALRTELAGIRATALEALTELRRVLGVLRQRDDTPDTAPQPDLAEIDELLAGFRAAGLPITVTTSGRPPASLRGVGLSAYRLLQESLSNALQHAPGAPVRVGVDYGREQLTLRVENDPPPAGGDRSPRERRGQGITGMRERVSAWGGTLTIGPTTAGGFSVVAMLPLADPSTEEPR</sequence>
<dbReference type="GO" id="GO:0016020">
    <property type="term" value="C:membrane"/>
    <property type="evidence" value="ECO:0007669"/>
    <property type="project" value="InterPro"/>
</dbReference>
<dbReference type="InterPro" id="IPR036890">
    <property type="entry name" value="HATPase_C_sf"/>
</dbReference>
<organism evidence="12 13">
    <name type="scientific">Natronosporangium hydrolyticum</name>
    <dbReference type="NCBI Taxonomy" id="2811111"/>
    <lineage>
        <taxon>Bacteria</taxon>
        <taxon>Bacillati</taxon>
        <taxon>Actinomycetota</taxon>
        <taxon>Actinomycetes</taxon>
        <taxon>Micromonosporales</taxon>
        <taxon>Micromonosporaceae</taxon>
        <taxon>Natronosporangium</taxon>
    </lineage>
</organism>
<dbReference type="Pfam" id="PF07730">
    <property type="entry name" value="HisKA_3"/>
    <property type="match status" value="1"/>
</dbReference>
<gene>
    <name evidence="12" type="ORF">JQS43_01135</name>
</gene>
<feature type="transmembrane region" description="Helical" evidence="10">
    <location>
        <begin position="121"/>
        <end position="137"/>
    </location>
</feature>
<feature type="transmembrane region" description="Helical" evidence="10">
    <location>
        <begin position="149"/>
        <end position="167"/>
    </location>
</feature>
<keyword evidence="6 12" id="KW-0418">Kinase</keyword>
<dbReference type="EMBL" id="CP070499">
    <property type="protein sequence ID" value="QSB15023.1"/>
    <property type="molecule type" value="Genomic_DNA"/>
</dbReference>
<dbReference type="Proteomes" id="UP000662857">
    <property type="component" value="Chromosome"/>
</dbReference>
<dbReference type="PANTHER" id="PTHR24421:SF10">
    <property type="entry name" value="NITRATE_NITRITE SENSOR PROTEIN NARQ"/>
    <property type="match status" value="1"/>
</dbReference>
<dbReference type="GO" id="GO:0000155">
    <property type="term" value="F:phosphorelay sensor kinase activity"/>
    <property type="evidence" value="ECO:0007669"/>
    <property type="project" value="InterPro"/>
</dbReference>
<keyword evidence="4" id="KW-0808">Transferase</keyword>
<dbReference type="Gene3D" id="3.30.565.10">
    <property type="entry name" value="Histidine kinase-like ATPase, C-terminal domain"/>
    <property type="match status" value="1"/>
</dbReference>
<keyword evidence="5" id="KW-0547">Nucleotide-binding</keyword>
<feature type="transmembrane region" description="Helical" evidence="10">
    <location>
        <begin position="98"/>
        <end position="114"/>
    </location>
</feature>
<evidence type="ECO:0000256" key="3">
    <source>
        <dbReference type="ARBA" id="ARBA00022553"/>
    </source>
</evidence>
<dbReference type="InterPro" id="IPR050482">
    <property type="entry name" value="Sensor_HK_TwoCompSys"/>
</dbReference>
<dbReference type="InterPro" id="IPR011712">
    <property type="entry name" value="Sig_transdc_His_kin_sub3_dim/P"/>
</dbReference>